<feature type="transmembrane region" description="Helical" evidence="1">
    <location>
        <begin position="258"/>
        <end position="281"/>
    </location>
</feature>
<dbReference type="Pfam" id="PF01970">
    <property type="entry name" value="TctA"/>
    <property type="match status" value="1"/>
</dbReference>
<feature type="transmembrane region" description="Helical" evidence="1">
    <location>
        <begin position="354"/>
        <end position="374"/>
    </location>
</feature>
<keyword evidence="1" id="KW-0472">Membrane</keyword>
<feature type="transmembrane region" description="Helical" evidence="1">
    <location>
        <begin position="20"/>
        <end position="47"/>
    </location>
</feature>
<comment type="caution">
    <text evidence="3">The sequence shown here is derived from an EMBL/GenBank/DDBJ whole genome shotgun (WGS) entry which is preliminary data.</text>
</comment>
<evidence type="ECO:0000256" key="1">
    <source>
        <dbReference type="SAM" id="Phobius"/>
    </source>
</evidence>
<dbReference type="EMBL" id="JACRDE010000605">
    <property type="protein sequence ID" value="MBI5252409.1"/>
    <property type="molecule type" value="Genomic_DNA"/>
</dbReference>
<name>A0A9D6V6G3_9BACT</name>
<protein>
    <submittedName>
        <fullName evidence="3">Tripartite tricarboxylate transporter permease</fullName>
    </submittedName>
</protein>
<dbReference type="PANTHER" id="PTHR35342">
    <property type="entry name" value="TRICARBOXYLIC TRANSPORT PROTEIN"/>
    <property type="match status" value="1"/>
</dbReference>
<sequence>MDLLSHIALGAQIIFTPSNLLFCFIGVLMGTLVGVLPGLGPTAAIALLLPNTFHFPPVSALIMLAGIYYGAMYGGSTTSILVNIPGEAASVVTCLDGYQMARKGRAGPALGIAAMGSFIAGTLSILALMLVAPPMAKVALAFGPPEYFSLTLLGLLILIYLASSSILKALMMAVFGLLIGTIGMDSISATHRLTFGVLELSDGVGLIPVIMGVFGVAEVITNVEDAIKQEVVTTKVKNLLPSIQDWKDSFLPIIRGSFLGFFIGILPGPAPVISAFSSYALEKKISKYPEKFGTGVIEAVAGPEAANNSATGGAFIPLFTLGIPSNSVIAILLGAFMIFGIQPGPLLISQHPELFWGTIMSMYVGNAMLLVLNLPLIGIWVKLLKVPYPILFPLILVFCLVGVYSLNDSLVEVAMMIGFGCFGYVARKFRFEMAPLILALVIGPMMEQNLRLSLVISQGSPWIFVEHPISATLIAICLSLLISPLVPWIGGKRKQLQQKVEGEEV</sequence>
<evidence type="ECO:0000313" key="3">
    <source>
        <dbReference type="EMBL" id="MBI5252409.1"/>
    </source>
</evidence>
<dbReference type="AlphaFoldDB" id="A0A9D6V6G3"/>
<feature type="transmembrane region" description="Helical" evidence="1">
    <location>
        <begin position="193"/>
        <end position="217"/>
    </location>
</feature>
<evidence type="ECO:0000313" key="4">
    <source>
        <dbReference type="Proteomes" id="UP000807825"/>
    </source>
</evidence>
<keyword evidence="1" id="KW-0812">Transmembrane</keyword>
<keyword evidence="1" id="KW-1133">Transmembrane helix</keyword>
<gene>
    <name evidence="3" type="ORF">HY912_23180</name>
</gene>
<feature type="transmembrane region" description="Helical" evidence="1">
    <location>
        <begin position="53"/>
        <end position="71"/>
    </location>
</feature>
<dbReference type="PANTHER" id="PTHR35342:SF5">
    <property type="entry name" value="TRICARBOXYLIC TRANSPORT PROTEIN"/>
    <property type="match status" value="1"/>
</dbReference>
<accession>A0A9D6V6G3</accession>
<dbReference type="InterPro" id="IPR002823">
    <property type="entry name" value="DUF112_TM"/>
</dbReference>
<proteinExistence type="predicted"/>
<feature type="transmembrane region" description="Helical" evidence="1">
    <location>
        <begin position="109"/>
        <end position="132"/>
    </location>
</feature>
<reference evidence="3" key="1">
    <citation type="submission" date="2020-07" db="EMBL/GenBank/DDBJ databases">
        <title>Huge and variable diversity of episymbiotic CPR bacteria and DPANN archaea in groundwater ecosystems.</title>
        <authorList>
            <person name="He C.Y."/>
            <person name="Keren R."/>
            <person name="Whittaker M."/>
            <person name="Farag I.F."/>
            <person name="Doudna J."/>
            <person name="Cate J.H.D."/>
            <person name="Banfield J.F."/>
        </authorList>
    </citation>
    <scope>NUCLEOTIDE SEQUENCE</scope>
    <source>
        <strain evidence="3">NC_groundwater_1664_Pr3_B-0.1um_52_9</strain>
    </source>
</reference>
<feature type="transmembrane region" description="Helical" evidence="1">
    <location>
        <begin position="386"/>
        <end position="404"/>
    </location>
</feature>
<evidence type="ECO:0000259" key="2">
    <source>
        <dbReference type="Pfam" id="PF01970"/>
    </source>
</evidence>
<dbReference type="Proteomes" id="UP000807825">
    <property type="component" value="Unassembled WGS sequence"/>
</dbReference>
<feature type="transmembrane region" description="Helical" evidence="1">
    <location>
        <begin position="152"/>
        <end position="181"/>
    </location>
</feature>
<feature type="transmembrane region" description="Helical" evidence="1">
    <location>
        <begin position="470"/>
        <end position="489"/>
    </location>
</feature>
<feature type="transmembrane region" description="Helical" evidence="1">
    <location>
        <begin position="328"/>
        <end position="348"/>
    </location>
</feature>
<organism evidence="3 4">
    <name type="scientific">Desulfomonile tiedjei</name>
    <dbReference type="NCBI Taxonomy" id="2358"/>
    <lineage>
        <taxon>Bacteria</taxon>
        <taxon>Pseudomonadati</taxon>
        <taxon>Thermodesulfobacteriota</taxon>
        <taxon>Desulfomonilia</taxon>
        <taxon>Desulfomonilales</taxon>
        <taxon>Desulfomonilaceae</taxon>
        <taxon>Desulfomonile</taxon>
    </lineage>
</organism>
<feature type="domain" description="DUF112" evidence="2">
    <location>
        <begin position="20"/>
        <end position="438"/>
    </location>
</feature>